<evidence type="ECO:0008006" key="3">
    <source>
        <dbReference type="Google" id="ProtNLM"/>
    </source>
</evidence>
<protein>
    <recommendedName>
        <fullName evidence="3">Acetyltransferase (GNAT) domain-containing protein</fullName>
    </recommendedName>
</protein>
<sequence>MGRRDDRRAHLAATDLFAGVAHGNARSVAVLLRLGFSRVASFDDYDRYHLDLVRCSGIRQVLG</sequence>
<proteinExistence type="predicted"/>
<reference evidence="1 2" key="1">
    <citation type="submission" date="2016-10" db="EMBL/GenBank/DDBJ databases">
        <authorList>
            <person name="de Groot N.N."/>
        </authorList>
    </citation>
    <scope>NUCLEOTIDE SEQUENCE [LARGE SCALE GENOMIC DNA]</scope>
    <source>
        <strain evidence="1 2">DSM 44149</strain>
    </source>
</reference>
<organism evidence="1 2">
    <name type="scientific">Allokutzneria albata</name>
    <name type="common">Kibdelosporangium albatum</name>
    <dbReference type="NCBI Taxonomy" id="211114"/>
    <lineage>
        <taxon>Bacteria</taxon>
        <taxon>Bacillati</taxon>
        <taxon>Actinomycetota</taxon>
        <taxon>Actinomycetes</taxon>
        <taxon>Pseudonocardiales</taxon>
        <taxon>Pseudonocardiaceae</taxon>
        <taxon>Allokutzneria</taxon>
    </lineage>
</organism>
<dbReference type="RefSeq" id="WP_156051697.1">
    <property type="nucleotide sequence ID" value="NZ_JOEF01000033.1"/>
</dbReference>
<dbReference type="Proteomes" id="UP000183376">
    <property type="component" value="Chromosome I"/>
</dbReference>
<evidence type="ECO:0000313" key="1">
    <source>
        <dbReference type="EMBL" id="SDM52640.1"/>
    </source>
</evidence>
<dbReference type="EMBL" id="LT629701">
    <property type="protein sequence ID" value="SDM52640.1"/>
    <property type="molecule type" value="Genomic_DNA"/>
</dbReference>
<evidence type="ECO:0000313" key="2">
    <source>
        <dbReference type="Proteomes" id="UP000183376"/>
    </source>
</evidence>
<dbReference type="OrthoDB" id="5191051at2"/>
<gene>
    <name evidence="1" type="ORF">SAMN04489726_2063</name>
</gene>
<keyword evidence="2" id="KW-1185">Reference proteome</keyword>
<accession>A0A1G9TXZ1</accession>
<name>A0A1G9TXZ1_ALLAB</name>
<dbReference type="AlphaFoldDB" id="A0A1G9TXZ1"/>